<dbReference type="EMBL" id="VDFV01000041">
    <property type="protein sequence ID" value="TNC64917.1"/>
    <property type="molecule type" value="Genomic_DNA"/>
</dbReference>
<keyword evidence="3" id="KW-1185">Reference proteome</keyword>
<evidence type="ECO:0000256" key="1">
    <source>
        <dbReference type="SAM" id="MobiDB-lite"/>
    </source>
</evidence>
<accession>A0A5C4NA66</accession>
<sequence>MDLDIGEAASVAPRVRTRKAALDALERLLRAHAALSEHRDPESSYGILRGATDEELDLVEAVFLHCGVPLPDTLRAIYRRTLGVGNPVASTPVLTVPFLSAALPDEGFGSPIVGIEAFEMDLKVFRDELAYERPPFLHLGHAAPAGLTVSRNGLWSVKDYAQRHHLPALEDFNLVFETAFCAFVDQVLVLWANDLAGAPVRSRDLDLAHGARLAGMPADVQTAIGRLVAPRTLSPRTWSEAQPIDNPDLLRATRRAVDHRSADLLTSHLAVVGLPYVERPELVARIVPGDLLRLRPVDNNPHDPNAVEVWHDGVTSIRVGFIERKDAPMVRALPPDPAAWRLRVTDRSNRVLVAQLERTPPEEESLLGANGPAQREESDSQLQDLFSQLPCSRG</sequence>
<evidence type="ECO:0008006" key="4">
    <source>
        <dbReference type="Google" id="ProtNLM"/>
    </source>
</evidence>
<comment type="caution">
    <text evidence="2">The sequence shown here is derived from an EMBL/GenBank/DDBJ whole genome shotgun (WGS) entry which is preliminary data.</text>
</comment>
<dbReference type="RefSeq" id="WP_139083142.1">
    <property type="nucleotide sequence ID" value="NZ_VDFV01000041.1"/>
</dbReference>
<dbReference type="AlphaFoldDB" id="A0A5C4NA66"/>
<protein>
    <recommendedName>
        <fullName evidence="4">HIRAN domain-containing protein</fullName>
    </recommendedName>
</protein>
<dbReference type="Gene3D" id="3.30.70.2330">
    <property type="match status" value="1"/>
</dbReference>
<organism evidence="2 3">
    <name type="scientific">Rubellimicrobium roseum</name>
    <dbReference type="NCBI Taxonomy" id="687525"/>
    <lineage>
        <taxon>Bacteria</taxon>
        <taxon>Pseudomonadati</taxon>
        <taxon>Pseudomonadota</taxon>
        <taxon>Alphaproteobacteria</taxon>
        <taxon>Rhodobacterales</taxon>
        <taxon>Roseobacteraceae</taxon>
        <taxon>Rubellimicrobium</taxon>
    </lineage>
</organism>
<feature type="compositionally biased region" description="Polar residues" evidence="1">
    <location>
        <begin position="380"/>
        <end position="394"/>
    </location>
</feature>
<proteinExistence type="predicted"/>
<feature type="region of interest" description="Disordered" evidence="1">
    <location>
        <begin position="358"/>
        <end position="394"/>
    </location>
</feature>
<dbReference type="Proteomes" id="UP000305709">
    <property type="component" value="Unassembled WGS sequence"/>
</dbReference>
<evidence type="ECO:0000313" key="3">
    <source>
        <dbReference type="Proteomes" id="UP000305709"/>
    </source>
</evidence>
<dbReference type="OrthoDB" id="7829384at2"/>
<name>A0A5C4NA66_9RHOB</name>
<gene>
    <name evidence="2" type="ORF">FHG71_18315</name>
</gene>
<evidence type="ECO:0000313" key="2">
    <source>
        <dbReference type="EMBL" id="TNC64917.1"/>
    </source>
</evidence>
<reference evidence="2 3" key="1">
    <citation type="submission" date="2019-06" db="EMBL/GenBank/DDBJ databases">
        <authorList>
            <person name="Jiang L."/>
        </authorList>
    </citation>
    <scope>NUCLEOTIDE SEQUENCE [LARGE SCALE GENOMIC DNA]</scope>
    <source>
        <strain evidence="2 3">YIM 48858</strain>
    </source>
</reference>